<dbReference type="PROSITE" id="PS00889">
    <property type="entry name" value="CNMP_BINDING_2"/>
    <property type="match status" value="1"/>
</dbReference>
<dbReference type="PANTHER" id="PTHR11635:SF152">
    <property type="entry name" value="CAMP-DEPENDENT PROTEIN KINASE TYPE I REGULATORY SUBUNIT-RELATED"/>
    <property type="match status" value="1"/>
</dbReference>
<dbReference type="InterPro" id="IPR050503">
    <property type="entry name" value="cAMP-dep_PK_reg_su-like"/>
</dbReference>
<dbReference type="PANTHER" id="PTHR11635">
    <property type="entry name" value="CAMP-DEPENDENT PROTEIN KINASE REGULATORY CHAIN"/>
    <property type="match status" value="1"/>
</dbReference>
<dbReference type="InterPro" id="IPR003675">
    <property type="entry name" value="Rce1/LyrA-like_dom"/>
</dbReference>
<dbReference type="GO" id="GO:0006508">
    <property type="term" value="P:proteolysis"/>
    <property type="evidence" value="ECO:0007669"/>
    <property type="project" value="UniProtKB-KW"/>
</dbReference>
<keyword evidence="1" id="KW-0812">Transmembrane</keyword>
<dbReference type="Gene3D" id="2.60.120.10">
    <property type="entry name" value="Jelly Rolls"/>
    <property type="match status" value="1"/>
</dbReference>
<comment type="caution">
    <text evidence="3">The sequence shown here is derived from an EMBL/GenBank/DDBJ whole genome shotgun (WGS) entry which is preliminary data.</text>
</comment>
<proteinExistence type="predicted"/>
<feature type="transmembrane region" description="Helical" evidence="1">
    <location>
        <begin position="350"/>
        <end position="370"/>
    </location>
</feature>
<dbReference type="GO" id="GO:0005829">
    <property type="term" value="C:cytosol"/>
    <property type="evidence" value="ECO:0007669"/>
    <property type="project" value="TreeGrafter"/>
</dbReference>
<keyword evidence="1" id="KW-1133">Transmembrane helix</keyword>
<dbReference type="Pfam" id="PF00027">
    <property type="entry name" value="cNMP_binding"/>
    <property type="match status" value="1"/>
</dbReference>
<dbReference type="RefSeq" id="WP_058479806.1">
    <property type="nucleotide sequence ID" value="NZ_LT906442.1"/>
</dbReference>
<gene>
    <name evidence="3" type="ORF">Lwal_0993</name>
</gene>
<dbReference type="InterPro" id="IPR018488">
    <property type="entry name" value="cNMP-bd_CS"/>
</dbReference>
<dbReference type="GO" id="GO:0004175">
    <property type="term" value="F:endopeptidase activity"/>
    <property type="evidence" value="ECO:0007669"/>
    <property type="project" value="UniProtKB-ARBA"/>
</dbReference>
<keyword evidence="3" id="KW-0645">Protease</keyword>
<dbReference type="PATRIC" id="fig|66969.6.peg.1083"/>
<keyword evidence="4" id="KW-1185">Reference proteome</keyword>
<dbReference type="InterPro" id="IPR014710">
    <property type="entry name" value="RmlC-like_jellyroll"/>
</dbReference>
<evidence type="ECO:0000313" key="3">
    <source>
        <dbReference type="EMBL" id="KTD81741.1"/>
    </source>
</evidence>
<protein>
    <submittedName>
        <fullName evidence="3">CAAX amino terminal protease family protein</fullName>
    </submittedName>
</protein>
<keyword evidence="1" id="KW-0472">Membrane</keyword>
<dbReference type="Proteomes" id="UP000054729">
    <property type="component" value="Unassembled WGS sequence"/>
</dbReference>
<reference evidence="3 4" key="1">
    <citation type="submission" date="2015-11" db="EMBL/GenBank/DDBJ databases">
        <title>Genomic analysis of 38 Legionella species identifies large and diverse effector repertoires.</title>
        <authorList>
            <person name="Burstein D."/>
            <person name="Amaro F."/>
            <person name="Zusman T."/>
            <person name="Lifshitz Z."/>
            <person name="Cohen O."/>
            <person name="Gilbert J.A."/>
            <person name="Pupko T."/>
            <person name="Shuman H.A."/>
            <person name="Segal G."/>
        </authorList>
    </citation>
    <scope>NUCLEOTIDE SEQUENCE [LARGE SCALE GENOMIC DNA]</scope>
    <source>
        <strain evidence="3 4">ATCC 51914</strain>
    </source>
</reference>
<dbReference type="SMART" id="SM00100">
    <property type="entry name" value="cNMP"/>
    <property type="match status" value="1"/>
</dbReference>
<accession>A0A0W1AK55</accession>
<dbReference type="GO" id="GO:0080120">
    <property type="term" value="P:CAAX-box protein maturation"/>
    <property type="evidence" value="ECO:0007669"/>
    <property type="project" value="UniProtKB-ARBA"/>
</dbReference>
<evidence type="ECO:0000256" key="1">
    <source>
        <dbReference type="SAM" id="Phobius"/>
    </source>
</evidence>
<dbReference type="EMBL" id="LNZB01000020">
    <property type="protein sequence ID" value="KTD81741.1"/>
    <property type="molecule type" value="Genomic_DNA"/>
</dbReference>
<dbReference type="Pfam" id="PF02517">
    <property type="entry name" value="Rce1-like"/>
    <property type="match status" value="1"/>
</dbReference>
<feature type="transmembrane region" description="Helical" evidence="1">
    <location>
        <begin position="285"/>
        <end position="304"/>
    </location>
</feature>
<sequence length="399" mass="45472">MDERDEIEPSIFNKYVYHLKVWLMITQLQHHILGELTESQLMHLFESAELIELKANTKFIHEGDKEPFFYYIIEGAVSIFIHSGKQQYVLATLLKGETVGEIALIDEGPRSASVKTLKDTKLYKFDINKLKSEPEFSNTLATLTKIISNQLSNRLRYTNAATVAALEKKYIMSIFSIRMLILLSVYALSLNLIVISKHYLPNANFISVSMILVYVVVLFSIVRQSSYPLSFYGFNKENLFKNCSEAILYSIPIMGLILLLKWWLIVSIPSLHHLALFDPSAIFQHGVTFSLKIYLISILLYSVFTPAQEFVVRGCIQTSLQHLLDGPHAQVKWKAIFISNLIFASAHSHLSMGFALSTFIPGIFWGWLFYRQKSLIGVSISHFLIGVWAVFFVGIQSII</sequence>
<dbReference type="SUPFAM" id="SSF51206">
    <property type="entry name" value="cAMP-binding domain-like"/>
    <property type="match status" value="1"/>
</dbReference>
<dbReference type="AlphaFoldDB" id="A0A0W1AK55"/>
<feature type="transmembrane region" description="Helical" evidence="1">
    <location>
        <begin position="175"/>
        <end position="196"/>
    </location>
</feature>
<evidence type="ECO:0000259" key="2">
    <source>
        <dbReference type="PROSITE" id="PS50042"/>
    </source>
</evidence>
<name>A0A0W1AK55_9GAMM</name>
<dbReference type="OrthoDB" id="3525895at2"/>
<keyword evidence="3" id="KW-0378">Hydrolase</keyword>
<dbReference type="GO" id="GO:0005952">
    <property type="term" value="C:cAMP-dependent protein kinase complex"/>
    <property type="evidence" value="ECO:0007669"/>
    <property type="project" value="InterPro"/>
</dbReference>
<dbReference type="InterPro" id="IPR018490">
    <property type="entry name" value="cNMP-bd_dom_sf"/>
</dbReference>
<dbReference type="CDD" id="cd00038">
    <property type="entry name" value="CAP_ED"/>
    <property type="match status" value="1"/>
</dbReference>
<feature type="domain" description="Cyclic nucleotide-binding" evidence="2">
    <location>
        <begin position="32"/>
        <end position="126"/>
    </location>
</feature>
<feature type="transmembrane region" description="Helical" evidence="1">
    <location>
        <begin position="376"/>
        <end position="395"/>
    </location>
</feature>
<dbReference type="PROSITE" id="PS50042">
    <property type="entry name" value="CNMP_BINDING_3"/>
    <property type="match status" value="1"/>
</dbReference>
<feature type="transmembrane region" description="Helical" evidence="1">
    <location>
        <begin position="246"/>
        <end position="265"/>
    </location>
</feature>
<dbReference type="STRING" id="66969.Lwal_0993"/>
<organism evidence="3 4">
    <name type="scientific">Legionella waltersii</name>
    <dbReference type="NCBI Taxonomy" id="66969"/>
    <lineage>
        <taxon>Bacteria</taxon>
        <taxon>Pseudomonadati</taxon>
        <taxon>Pseudomonadota</taxon>
        <taxon>Gammaproteobacteria</taxon>
        <taxon>Legionellales</taxon>
        <taxon>Legionellaceae</taxon>
        <taxon>Legionella</taxon>
    </lineage>
</organism>
<feature type="transmembrane region" description="Helical" evidence="1">
    <location>
        <begin position="202"/>
        <end position="222"/>
    </location>
</feature>
<dbReference type="InterPro" id="IPR000595">
    <property type="entry name" value="cNMP-bd_dom"/>
</dbReference>
<evidence type="ECO:0000313" key="4">
    <source>
        <dbReference type="Proteomes" id="UP000054729"/>
    </source>
</evidence>